<dbReference type="Proteomes" id="UP000199300">
    <property type="component" value="Unassembled WGS sequence"/>
</dbReference>
<keyword evidence="2" id="KW-0472">Membrane</keyword>
<evidence type="ECO:0000256" key="2">
    <source>
        <dbReference type="SAM" id="Phobius"/>
    </source>
</evidence>
<keyword evidence="1" id="KW-0175">Coiled coil</keyword>
<proteinExistence type="predicted"/>
<dbReference type="RefSeq" id="WP_091500377.1">
    <property type="nucleotide sequence ID" value="NZ_FODJ01000020.1"/>
</dbReference>
<dbReference type="EMBL" id="FODJ01000020">
    <property type="protein sequence ID" value="SEO94568.1"/>
    <property type="molecule type" value="Genomic_DNA"/>
</dbReference>
<name>A0A1H8TVW6_9BACI</name>
<gene>
    <name evidence="3" type="ORF">SAMN04488134_1209</name>
</gene>
<accession>A0A1H8TVW6</accession>
<organism evidence="3 4">
    <name type="scientific">Amphibacillus marinus</name>
    <dbReference type="NCBI Taxonomy" id="872970"/>
    <lineage>
        <taxon>Bacteria</taxon>
        <taxon>Bacillati</taxon>
        <taxon>Bacillota</taxon>
        <taxon>Bacilli</taxon>
        <taxon>Bacillales</taxon>
        <taxon>Bacillaceae</taxon>
        <taxon>Amphibacillus</taxon>
    </lineage>
</organism>
<keyword evidence="2" id="KW-0812">Transmembrane</keyword>
<evidence type="ECO:0000313" key="3">
    <source>
        <dbReference type="EMBL" id="SEO94568.1"/>
    </source>
</evidence>
<feature type="transmembrane region" description="Helical" evidence="2">
    <location>
        <begin position="323"/>
        <end position="346"/>
    </location>
</feature>
<dbReference type="STRING" id="872970.SAMN04488134_1209"/>
<feature type="coiled-coil region" evidence="1">
    <location>
        <begin position="142"/>
        <end position="188"/>
    </location>
</feature>
<dbReference type="AlphaFoldDB" id="A0A1H8TVW6"/>
<protein>
    <submittedName>
        <fullName evidence="3">Uncharacterized protein</fullName>
    </submittedName>
</protein>
<sequence>MYLIEYKNIDNRDNVIEFNELLPLPEANDMLLAVIERYKEHGNKSKIWYEIIEKGSNEVVYSSRLFIFDEVESLYEVIKSNRRIEEPIKEYIDQIERVTIDVSSSEATEELEMNANTEVTPPITQPTVSSGQDKLPDYEATITTLEEKMKKTIGDLELMREQSEKAELEREEERLKLEEERKEMLASNMALQEINGSIESRLRGSFNISRIFEDKEKWKQYAKQTFIYAKKAAIIIRRGSRIVYVKLKRAIIRYQRNKQKQQVLDLQLKKAKLEFMSELETERNQQVRVAMRKQKKQEKVSSSMQRKEERYLKELRRRKKGNISFGGVLKLLLVVSVVVLIIDYLYNGDTSRLTGIQHQALNLYETIKNALMK</sequence>
<keyword evidence="4" id="KW-1185">Reference proteome</keyword>
<evidence type="ECO:0000313" key="4">
    <source>
        <dbReference type="Proteomes" id="UP000199300"/>
    </source>
</evidence>
<evidence type="ECO:0000256" key="1">
    <source>
        <dbReference type="SAM" id="Coils"/>
    </source>
</evidence>
<reference evidence="3 4" key="1">
    <citation type="submission" date="2016-10" db="EMBL/GenBank/DDBJ databases">
        <authorList>
            <person name="de Groot N.N."/>
        </authorList>
    </citation>
    <scope>NUCLEOTIDE SEQUENCE [LARGE SCALE GENOMIC DNA]</scope>
    <source>
        <strain evidence="3 4">CGMCC 1.10434</strain>
    </source>
</reference>
<keyword evidence="2" id="KW-1133">Transmembrane helix</keyword>